<dbReference type="AlphaFoldDB" id="A0A1F8GUW5"/>
<dbReference type="Gene3D" id="1.10.8.10">
    <property type="entry name" value="DNA helicase RuvA subunit, C-terminal domain"/>
    <property type="match status" value="1"/>
</dbReference>
<dbReference type="Gene3D" id="1.10.150.20">
    <property type="entry name" value="5' to 3' exonuclease, C-terminal subdomain"/>
    <property type="match status" value="1"/>
</dbReference>
<dbReference type="Pfam" id="PF01330">
    <property type="entry name" value="RuvA_N"/>
    <property type="match status" value="1"/>
</dbReference>
<comment type="caution">
    <text evidence="8">The sequence shown here is derived from an EMBL/GenBank/DDBJ whole genome shotgun (WGS) entry which is preliminary data.</text>
</comment>
<comment type="similarity">
    <text evidence="6">Belongs to the RuvA family.</text>
</comment>
<evidence type="ECO:0000256" key="6">
    <source>
        <dbReference type="HAMAP-Rule" id="MF_00031"/>
    </source>
</evidence>
<evidence type="ECO:0000256" key="1">
    <source>
        <dbReference type="ARBA" id="ARBA00022490"/>
    </source>
</evidence>
<keyword evidence="8" id="KW-0378">Hydrolase</keyword>
<dbReference type="CDD" id="cd14332">
    <property type="entry name" value="UBA_RuvA_C"/>
    <property type="match status" value="1"/>
</dbReference>
<feature type="domain" description="Helix-hairpin-helix DNA-binding motif class 1" evidence="7">
    <location>
        <begin position="75"/>
        <end position="94"/>
    </location>
</feature>
<comment type="function">
    <text evidence="6">The RuvA-RuvB-RuvC complex processes Holliday junction (HJ) DNA during genetic recombination and DNA repair, while the RuvA-RuvB complex plays an important role in the rescue of blocked DNA replication forks via replication fork reversal (RFR). RuvA specifically binds to HJ cruciform DNA, conferring on it an open structure. The RuvB hexamer acts as an ATP-dependent pump, pulling dsDNA into and through the RuvAB complex. HJ branch migration allows RuvC to scan DNA until it finds its consensus sequence, where it cleaves and resolves the cruciform DNA.</text>
</comment>
<keyword evidence="1 6" id="KW-0963">Cytoplasm</keyword>
<dbReference type="GO" id="GO:0006281">
    <property type="term" value="P:DNA repair"/>
    <property type="evidence" value="ECO:0007669"/>
    <property type="project" value="UniProtKB-UniRule"/>
</dbReference>
<dbReference type="Proteomes" id="UP000179047">
    <property type="component" value="Unassembled WGS sequence"/>
</dbReference>
<proteinExistence type="inferred from homology"/>
<dbReference type="InterPro" id="IPR010994">
    <property type="entry name" value="RuvA_2-like"/>
</dbReference>
<comment type="caution">
    <text evidence="6">Lacks conserved residue(s) required for the propagation of feature annotation.</text>
</comment>
<keyword evidence="8" id="KW-0347">Helicase</keyword>
<dbReference type="InterPro" id="IPR003583">
    <property type="entry name" value="Hlx-hairpin-Hlx_DNA-bd_motif"/>
</dbReference>
<dbReference type="GO" id="GO:0048476">
    <property type="term" value="C:Holliday junction resolvase complex"/>
    <property type="evidence" value="ECO:0007669"/>
    <property type="project" value="UniProtKB-UniRule"/>
</dbReference>
<evidence type="ECO:0000256" key="3">
    <source>
        <dbReference type="ARBA" id="ARBA00023125"/>
    </source>
</evidence>
<dbReference type="InterPro" id="IPR012340">
    <property type="entry name" value="NA-bd_OB-fold"/>
</dbReference>
<dbReference type="GO" id="GO:0009378">
    <property type="term" value="F:four-way junction helicase activity"/>
    <property type="evidence" value="ECO:0007669"/>
    <property type="project" value="InterPro"/>
</dbReference>
<keyword evidence="5 6" id="KW-0234">DNA repair</keyword>
<dbReference type="GO" id="GO:0006310">
    <property type="term" value="P:DNA recombination"/>
    <property type="evidence" value="ECO:0007669"/>
    <property type="project" value="UniProtKB-UniRule"/>
</dbReference>
<accession>A0A1F8GUW5</accession>
<dbReference type="Gene3D" id="2.40.50.140">
    <property type="entry name" value="Nucleic acid-binding proteins"/>
    <property type="match status" value="1"/>
</dbReference>
<comment type="domain">
    <text evidence="6">Has three domains with a flexible linker between the domains II and III and assumes an 'L' shape. Domain III is highly mobile and contacts RuvB.</text>
</comment>
<dbReference type="SUPFAM" id="SSF50249">
    <property type="entry name" value="Nucleic acid-binding proteins"/>
    <property type="match status" value="1"/>
</dbReference>
<dbReference type="GO" id="GO:0005524">
    <property type="term" value="F:ATP binding"/>
    <property type="evidence" value="ECO:0007669"/>
    <property type="project" value="InterPro"/>
</dbReference>
<gene>
    <name evidence="6" type="primary">ruvA</name>
    <name evidence="8" type="ORF">A3A33_02985</name>
</gene>
<dbReference type="HAMAP" id="MF_00031">
    <property type="entry name" value="DNA_HJ_migration_RuvA"/>
    <property type="match status" value="1"/>
</dbReference>
<evidence type="ECO:0000256" key="2">
    <source>
        <dbReference type="ARBA" id="ARBA00022763"/>
    </source>
</evidence>
<sequence>MISFLSGTIQAISAKYVIVDVHGVGYRVVLPEKMLSSIPNIGEEIKVFTHFRLNPRDGEVELFGFATPEELNFFELLTSISGIGPKSAQSILSKSDLQPLQMAIIQGDEVYLTKVAGLGPKTSQRLILELKEKIKGVSVSAGAQAQFATEGEAIEALVALGYSQYQARDALKQVPATTAKVEDKITAALKLLAKK</sequence>
<evidence type="ECO:0000313" key="9">
    <source>
        <dbReference type="Proteomes" id="UP000179047"/>
    </source>
</evidence>
<dbReference type="EMBL" id="MGKP01000017">
    <property type="protein sequence ID" value="OGN28428.1"/>
    <property type="molecule type" value="Genomic_DNA"/>
</dbReference>
<dbReference type="Pfam" id="PF14520">
    <property type="entry name" value="HHH_5"/>
    <property type="match status" value="1"/>
</dbReference>
<dbReference type="InterPro" id="IPR011114">
    <property type="entry name" value="RuvA_C"/>
</dbReference>
<dbReference type="NCBIfam" id="TIGR00084">
    <property type="entry name" value="ruvA"/>
    <property type="match status" value="1"/>
</dbReference>
<dbReference type="GO" id="GO:0005737">
    <property type="term" value="C:cytoplasm"/>
    <property type="evidence" value="ECO:0007669"/>
    <property type="project" value="UniProtKB-SubCell"/>
</dbReference>
<keyword evidence="3 6" id="KW-0238">DNA-binding</keyword>
<keyword evidence="2 6" id="KW-0227">DNA damage</keyword>
<dbReference type="SUPFAM" id="SSF47781">
    <property type="entry name" value="RuvA domain 2-like"/>
    <property type="match status" value="1"/>
</dbReference>
<keyword evidence="4 6" id="KW-0233">DNA recombination</keyword>
<evidence type="ECO:0000259" key="7">
    <source>
        <dbReference type="SMART" id="SM00278"/>
    </source>
</evidence>
<keyword evidence="8" id="KW-0067">ATP-binding</keyword>
<comment type="subcellular location">
    <subcellularLocation>
        <location evidence="6">Cytoplasm</location>
    </subcellularLocation>
</comment>
<evidence type="ECO:0000256" key="5">
    <source>
        <dbReference type="ARBA" id="ARBA00023204"/>
    </source>
</evidence>
<keyword evidence="8" id="KW-0547">Nucleotide-binding</keyword>
<protein>
    <recommendedName>
        <fullName evidence="6">Holliday junction branch migration complex subunit RuvA</fullName>
    </recommendedName>
</protein>
<dbReference type="SMART" id="SM00278">
    <property type="entry name" value="HhH1"/>
    <property type="match status" value="2"/>
</dbReference>
<dbReference type="GO" id="GO:0000400">
    <property type="term" value="F:four-way junction DNA binding"/>
    <property type="evidence" value="ECO:0007669"/>
    <property type="project" value="UniProtKB-UniRule"/>
</dbReference>
<dbReference type="SUPFAM" id="SSF46929">
    <property type="entry name" value="DNA helicase RuvA subunit, C-terminal domain"/>
    <property type="match status" value="1"/>
</dbReference>
<dbReference type="InterPro" id="IPR036267">
    <property type="entry name" value="RuvA_C_sf"/>
</dbReference>
<comment type="subunit">
    <text evidence="6">Homotetramer. Forms an RuvA(8)-RuvB(12)-Holliday junction (HJ) complex. HJ DNA is sandwiched between 2 RuvA tetramers; dsDNA enters through RuvA and exits via RuvB. An RuvB hexamer assembles on each DNA strand where it exits the tetramer. Each RuvB hexamer is contacted by two RuvA subunits (via domain III) on 2 adjacent RuvB subunits; this complex drives branch migration. In the full resolvosome a probable DNA-RuvA(4)-RuvB(12)-RuvC(2) complex forms which resolves the HJ.</text>
</comment>
<reference evidence="8 9" key="1">
    <citation type="journal article" date="2016" name="Nat. Commun.">
        <title>Thousands of microbial genomes shed light on interconnected biogeochemical processes in an aquifer system.</title>
        <authorList>
            <person name="Anantharaman K."/>
            <person name="Brown C.T."/>
            <person name="Hug L.A."/>
            <person name="Sharon I."/>
            <person name="Castelle C.J."/>
            <person name="Probst A.J."/>
            <person name="Thomas B.C."/>
            <person name="Singh A."/>
            <person name="Wilkins M.J."/>
            <person name="Karaoz U."/>
            <person name="Brodie E.L."/>
            <person name="Williams K.H."/>
            <person name="Hubbard S.S."/>
            <person name="Banfield J.F."/>
        </authorList>
    </citation>
    <scope>NUCLEOTIDE SEQUENCE [LARGE SCALE GENOMIC DNA]</scope>
</reference>
<dbReference type="InterPro" id="IPR013849">
    <property type="entry name" value="DNA_helicase_Holl-junc_RuvA_I"/>
</dbReference>
<evidence type="ECO:0000256" key="4">
    <source>
        <dbReference type="ARBA" id="ARBA00023172"/>
    </source>
</evidence>
<name>A0A1F8GUW5_9BACT</name>
<evidence type="ECO:0000313" key="8">
    <source>
        <dbReference type="EMBL" id="OGN28428.1"/>
    </source>
</evidence>
<dbReference type="STRING" id="1802701.A3A33_02985"/>
<organism evidence="8 9">
    <name type="scientific">Candidatus Yanofskybacteria bacterium RIFCSPLOWO2_01_FULL_49_25</name>
    <dbReference type="NCBI Taxonomy" id="1802701"/>
    <lineage>
        <taxon>Bacteria</taxon>
        <taxon>Candidatus Yanofskyibacteriota</taxon>
    </lineage>
</organism>
<dbReference type="Pfam" id="PF07499">
    <property type="entry name" value="RuvA_C"/>
    <property type="match status" value="1"/>
</dbReference>
<dbReference type="GO" id="GO:0009379">
    <property type="term" value="C:Holliday junction helicase complex"/>
    <property type="evidence" value="ECO:0007669"/>
    <property type="project" value="InterPro"/>
</dbReference>
<feature type="region of interest" description="Domain III" evidence="6">
    <location>
        <begin position="152"/>
        <end position="195"/>
    </location>
</feature>
<feature type="domain" description="Helix-hairpin-helix DNA-binding motif class 1" evidence="7">
    <location>
        <begin position="110"/>
        <end position="129"/>
    </location>
</feature>
<dbReference type="InterPro" id="IPR000085">
    <property type="entry name" value="RuvA"/>
</dbReference>